<keyword evidence="10" id="KW-1185">Reference proteome</keyword>
<reference evidence="9 10" key="1">
    <citation type="submission" date="2022-05" db="EMBL/GenBank/DDBJ databases">
        <title>Streptomyces sp. nov. RY43-2 isolated from soil of a peat swamp forest.</title>
        <authorList>
            <person name="Kanchanasin P."/>
            <person name="Tanasupawat S."/>
            <person name="Phongsopitanun W."/>
        </authorList>
    </citation>
    <scope>NUCLEOTIDE SEQUENCE [LARGE SCALE GENOMIC DNA]</scope>
    <source>
        <strain evidence="9 10">RY43-2</strain>
    </source>
</reference>
<evidence type="ECO:0000313" key="10">
    <source>
        <dbReference type="Proteomes" id="UP001523219"/>
    </source>
</evidence>
<accession>A0ABT0ZFT8</accession>
<evidence type="ECO:0000256" key="2">
    <source>
        <dbReference type="ARBA" id="ARBA00022737"/>
    </source>
</evidence>
<evidence type="ECO:0000256" key="6">
    <source>
        <dbReference type="ARBA" id="ARBA00023163"/>
    </source>
</evidence>
<proteinExistence type="inferred from homology"/>
<dbReference type="InterPro" id="IPR002182">
    <property type="entry name" value="NB-ARC"/>
</dbReference>
<dbReference type="RefSeq" id="WP_252425759.1">
    <property type="nucleotide sequence ID" value="NZ_JAMWMR010000013.1"/>
</dbReference>
<dbReference type="InterPro" id="IPR005158">
    <property type="entry name" value="BTAD"/>
</dbReference>
<dbReference type="SMART" id="SM01043">
    <property type="entry name" value="BTAD"/>
    <property type="match status" value="1"/>
</dbReference>
<dbReference type="CDD" id="cd15831">
    <property type="entry name" value="BTAD"/>
    <property type="match status" value="1"/>
</dbReference>
<dbReference type="EMBL" id="JAMWMR010000013">
    <property type="protein sequence ID" value="MCN9242437.1"/>
    <property type="molecule type" value="Genomic_DNA"/>
</dbReference>
<feature type="DNA-binding region" description="OmpR/PhoB-type" evidence="7">
    <location>
        <begin position="1"/>
        <end position="89"/>
    </location>
</feature>
<name>A0ABT0ZFT8_9ACTN</name>
<evidence type="ECO:0000259" key="8">
    <source>
        <dbReference type="PROSITE" id="PS51755"/>
    </source>
</evidence>
<gene>
    <name evidence="9" type="ORF">NGF19_16820</name>
</gene>
<dbReference type="InterPro" id="IPR036388">
    <property type="entry name" value="WH-like_DNA-bd_sf"/>
</dbReference>
<dbReference type="Pfam" id="PF00931">
    <property type="entry name" value="NB-ARC"/>
    <property type="match status" value="1"/>
</dbReference>
<keyword evidence="3" id="KW-0902">Two-component regulatory system</keyword>
<dbReference type="SUPFAM" id="SSF46894">
    <property type="entry name" value="C-terminal effector domain of the bipartite response regulators"/>
    <property type="match status" value="1"/>
</dbReference>
<dbReference type="Pfam" id="PF03704">
    <property type="entry name" value="BTAD"/>
    <property type="match status" value="1"/>
</dbReference>
<dbReference type="SMART" id="SM00862">
    <property type="entry name" value="Trans_reg_C"/>
    <property type="match status" value="1"/>
</dbReference>
<protein>
    <submittedName>
        <fullName evidence="9">NB-ARC domain-containing protein</fullName>
    </submittedName>
</protein>
<evidence type="ECO:0000256" key="7">
    <source>
        <dbReference type="PROSITE-ProRule" id="PRU01091"/>
    </source>
</evidence>
<dbReference type="PROSITE" id="PS51755">
    <property type="entry name" value="OMPR_PHOB"/>
    <property type="match status" value="1"/>
</dbReference>
<dbReference type="InterPro" id="IPR001867">
    <property type="entry name" value="OmpR/PhoB-type_DNA-bd"/>
</dbReference>
<dbReference type="InterPro" id="IPR042197">
    <property type="entry name" value="Apaf_helical"/>
</dbReference>
<evidence type="ECO:0000256" key="4">
    <source>
        <dbReference type="ARBA" id="ARBA00023015"/>
    </source>
</evidence>
<comment type="similarity">
    <text evidence="1">Belongs to the AfsR/DnrI/RedD regulatory family.</text>
</comment>
<comment type="caution">
    <text evidence="9">The sequence shown here is derived from an EMBL/GenBank/DDBJ whole genome shotgun (WGS) entry which is preliminary data.</text>
</comment>
<dbReference type="PANTHER" id="PTHR35807">
    <property type="entry name" value="TRANSCRIPTIONAL REGULATOR REDD-RELATED"/>
    <property type="match status" value="1"/>
</dbReference>
<dbReference type="SUPFAM" id="SSF52540">
    <property type="entry name" value="P-loop containing nucleoside triphosphate hydrolases"/>
    <property type="match status" value="1"/>
</dbReference>
<feature type="domain" description="OmpR/PhoB-type" evidence="8">
    <location>
        <begin position="1"/>
        <end position="89"/>
    </location>
</feature>
<sequence>MMLGPLSVRSDGIELEIPAPRQRVVLATLLLKANQVVSVDRISAFVWDDCPPPSAVATVRTYVMRLRRLLGKQAGGAIETRASGYLMKLDEHQSDLGSFTAHRERAARHVEAGAFDRASAELSAALGLWRDEPLLDIPSHTLREVEGQYLKELRLQTLESRLDLDLALGRHAEIIPELWRAVREQPLREALVGRLMLALFRAGRQSEALAVFQRARTLLIDQLGAEPCSDLREMQRRILAADDPLPPGASVMDTVVATPPPVTVRGAGPAPEEQHPVRVRPAQLPAQMVEPAGRDIELSFLNGWLTTDRASSELSGVVVVTGGGGTGKSTLAVHAAHAVRGHFEDGQLYARLGGSDAPSEPGRVLGRFLAGLGVPPERIPADEEQAALLYRSLTADRRILVLLDDAVSAAQVRPLIPGGGGSRLIVTSRERLGDLDGARTITLAPLARRAALELLGSIIGHPRVEAEPRAAREVVEHCAGLPLAIRIAGARYLGRPHWDLARLARLLVESPQLLDELRIGDLAVRTSLDAGYRGLSDRATGGTDPAAAFRLLGEVGVDETDRVRAAGLFGCSAAEAEKVLEALADVHLLHADRVGCFHLDRLQRSYAKERAAAEPSPGIRALLSGAQ</sequence>
<evidence type="ECO:0000313" key="9">
    <source>
        <dbReference type="EMBL" id="MCN9242437.1"/>
    </source>
</evidence>
<dbReference type="Gene3D" id="1.10.10.10">
    <property type="entry name" value="Winged helix-like DNA-binding domain superfamily/Winged helix DNA-binding domain"/>
    <property type="match status" value="1"/>
</dbReference>
<evidence type="ECO:0000256" key="5">
    <source>
        <dbReference type="ARBA" id="ARBA00023125"/>
    </source>
</evidence>
<dbReference type="PANTHER" id="PTHR35807:SF1">
    <property type="entry name" value="TRANSCRIPTIONAL REGULATOR REDD"/>
    <property type="match status" value="1"/>
</dbReference>
<dbReference type="Pfam" id="PF00486">
    <property type="entry name" value="Trans_reg_C"/>
    <property type="match status" value="1"/>
</dbReference>
<dbReference type="InterPro" id="IPR051677">
    <property type="entry name" value="AfsR-DnrI-RedD_regulator"/>
</dbReference>
<dbReference type="SUPFAM" id="SSF48452">
    <property type="entry name" value="TPR-like"/>
    <property type="match status" value="1"/>
</dbReference>
<evidence type="ECO:0000256" key="1">
    <source>
        <dbReference type="ARBA" id="ARBA00005820"/>
    </source>
</evidence>
<dbReference type="InterPro" id="IPR011990">
    <property type="entry name" value="TPR-like_helical_dom_sf"/>
</dbReference>
<dbReference type="InterPro" id="IPR016032">
    <property type="entry name" value="Sig_transdc_resp-reg_C-effctor"/>
</dbReference>
<dbReference type="Gene3D" id="3.40.50.300">
    <property type="entry name" value="P-loop containing nucleotide triphosphate hydrolases"/>
    <property type="match status" value="1"/>
</dbReference>
<keyword evidence="2" id="KW-0677">Repeat</keyword>
<keyword evidence="4" id="KW-0805">Transcription regulation</keyword>
<keyword evidence="5 7" id="KW-0238">DNA-binding</keyword>
<dbReference type="Gene3D" id="1.25.40.10">
    <property type="entry name" value="Tetratricopeptide repeat domain"/>
    <property type="match status" value="1"/>
</dbReference>
<organism evidence="9 10">
    <name type="scientific">Streptomyces macrolidinus</name>
    <dbReference type="NCBI Taxonomy" id="2952607"/>
    <lineage>
        <taxon>Bacteria</taxon>
        <taxon>Bacillati</taxon>
        <taxon>Actinomycetota</taxon>
        <taxon>Actinomycetes</taxon>
        <taxon>Kitasatosporales</taxon>
        <taxon>Streptomycetaceae</taxon>
        <taxon>Streptomyces</taxon>
    </lineage>
</organism>
<evidence type="ECO:0000256" key="3">
    <source>
        <dbReference type="ARBA" id="ARBA00023012"/>
    </source>
</evidence>
<dbReference type="Gene3D" id="1.10.8.430">
    <property type="entry name" value="Helical domain of apoptotic protease-activating factors"/>
    <property type="match status" value="1"/>
</dbReference>
<keyword evidence="6" id="KW-0804">Transcription</keyword>
<dbReference type="InterPro" id="IPR027417">
    <property type="entry name" value="P-loop_NTPase"/>
</dbReference>
<dbReference type="Proteomes" id="UP001523219">
    <property type="component" value="Unassembled WGS sequence"/>
</dbReference>
<dbReference type="PRINTS" id="PR00364">
    <property type="entry name" value="DISEASERSIST"/>
</dbReference>